<sequence length="66" mass="7354">MIDEYETRSRREAVDAAMASARLAGVILSDEARTLFEAYVTGEISSDAVMERALAIWGRHEKSPPR</sequence>
<reference evidence="3" key="1">
    <citation type="submission" date="2016-10" db="EMBL/GenBank/DDBJ databases">
        <authorList>
            <person name="Varghese N."/>
            <person name="Submissions S."/>
        </authorList>
    </citation>
    <scope>NUCLEOTIDE SEQUENCE [LARGE SCALE GENOMIC DNA]</scope>
    <source>
        <strain evidence="3">BL36</strain>
    </source>
</reference>
<evidence type="ECO:0000313" key="3">
    <source>
        <dbReference type="Proteomes" id="UP000199048"/>
    </source>
</evidence>
<protein>
    <recommendedName>
        <fullName evidence="1">Antitoxin VbhA domain-containing protein</fullName>
    </recommendedName>
</protein>
<dbReference type="OrthoDB" id="8116523at2"/>
<evidence type="ECO:0000259" key="1">
    <source>
        <dbReference type="Pfam" id="PF18495"/>
    </source>
</evidence>
<dbReference type="InterPro" id="IPR041535">
    <property type="entry name" value="VbhA"/>
</dbReference>
<gene>
    <name evidence="2" type="ORF">SAMN05192568_10645</name>
</gene>
<keyword evidence="3" id="KW-1185">Reference proteome</keyword>
<evidence type="ECO:0000313" key="2">
    <source>
        <dbReference type="EMBL" id="SFM84681.1"/>
    </source>
</evidence>
<organism evidence="2 3">
    <name type="scientific">Methylobacterium pseudosasicola</name>
    <dbReference type="NCBI Taxonomy" id="582667"/>
    <lineage>
        <taxon>Bacteria</taxon>
        <taxon>Pseudomonadati</taxon>
        <taxon>Pseudomonadota</taxon>
        <taxon>Alphaproteobacteria</taxon>
        <taxon>Hyphomicrobiales</taxon>
        <taxon>Methylobacteriaceae</taxon>
        <taxon>Methylobacterium</taxon>
    </lineage>
</organism>
<dbReference type="STRING" id="582667.SAMN05192568_10645"/>
<dbReference type="RefSeq" id="WP_092046622.1">
    <property type="nucleotide sequence ID" value="NZ_FOTK01000064.1"/>
</dbReference>
<dbReference type="Proteomes" id="UP000199048">
    <property type="component" value="Unassembled WGS sequence"/>
</dbReference>
<proteinExistence type="predicted"/>
<dbReference type="InterPro" id="IPR043038">
    <property type="entry name" value="VbhA_sf"/>
</dbReference>
<dbReference type="CDD" id="cd11586">
    <property type="entry name" value="VbhA_like"/>
    <property type="match status" value="1"/>
</dbReference>
<dbReference type="EMBL" id="FOTK01000064">
    <property type="protein sequence ID" value="SFM84681.1"/>
    <property type="molecule type" value="Genomic_DNA"/>
</dbReference>
<dbReference type="Gene3D" id="1.10.8.1050">
    <property type="entry name" value="Antitoxin VbhA-like"/>
    <property type="match status" value="1"/>
</dbReference>
<feature type="domain" description="Antitoxin VbhA" evidence="1">
    <location>
        <begin position="10"/>
        <end position="55"/>
    </location>
</feature>
<dbReference type="AlphaFoldDB" id="A0A1I4U787"/>
<dbReference type="InterPro" id="IPR033788">
    <property type="entry name" value="VbhA-like"/>
</dbReference>
<dbReference type="Pfam" id="PF18495">
    <property type="entry name" value="VbhA"/>
    <property type="match status" value="1"/>
</dbReference>
<name>A0A1I4U787_9HYPH</name>
<accession>A0A1I4U787</accession>